<dbReference type="AlphaFoldDB" id="A0AB40C9N2"/>
<comment type="similarity">
    <text evidence="2 8">Belongs to the Casparian strip membrane proteins (CASP) family.</text>
</comment>
<evidence type="ECO:0000256" key="1">
    <source>
        <dbReference type="ARBA" id="ARBA00004651"/>
    </source>
</evidence>
<keyword evidence="6 8" id="KW-1133">Transmembrane helix</keyword>
<evidence type="ECO:0000313" key="12">
    <source>
        <dbReference type="RefSeq" id="XP_039135823.1"/>
    </source>
</evidence>
<evidence type="ECO:0000256" key="3">
    <source>
        <dbReference type="ARBA" id="ARBA00011489"/>
    </source>
</evidence>
<evidence type="ECO:0000256" key="7">
    <source>
        <dbReference type="ARBA" id="ARBA00023136"/>
    </source>
</evidence>
<organism evidence="11 12">
    <name type="scientific">Dioscorea cayennensis subsp. rotundata</name>
    <name type="common">White Guinea yam</name>
    <name type="synonym">Dioscorea rotundata</name>
    <dbReference type="NCBI Taxonomy" id="55577"/>
    <lineage>
        <taxon>Eukaryota</taxon>
        <taxon>Viridiplantae</taxon>
        <taxon>Streptophyta</taxon>
        <taxon>Embryophyta</taxon>
        <taxon>Tracheophyta</taxon>
        <taxon>Spermatophyta</taxon>
        <taxon>Magnoliopsida</taxon>
        <taxon>Liliopsida</taxon>
        <taxon>Dioscoreales</taxon>
        <taxon>Dioscoreaceae</taxon>
        <taxon>Dioscorea</taxon>
    </lineage>
</organism>
<evidence type="ECO:0000256" key="4">
    <source>
        <dbReference type="ARBA" id="ARBA00022475"/>
    </source>
</evidence>
<feature type="non-terminal residue" evidence="12">
    <location>
        <position position="1"/>
    </location>
</feature>
<dbReference type="GeneID" id="120273261"/>
<evidence type="ECO:0000256" key="9">
    <source>
        <dbReference type="SAM" id="MobiDB-lite"/>
    </source>
</evidence>
<feature type="region of interest" description="Disordered" evidence="9">
    <location>
        <begin position="1"/>
        <end position="51"/>
    </location>
</feature>
<feature type="transmembrane region" description="Helical" evidence="8">
    <location>
        <begin position="183"/>
        <end position="204"/>
    </location>
</feature>
<feature type="domain" description="Casparian strip membrane protein" evidence="10">
    <location>
        <begin position="64"/>
        <end position="194"/>
    </location>
</feature>
<keyword evidence="7 8" id="KW-0472">Membrane</keyword>
<evidence type="ECO:0000256" key="6">
    <source>
        <dbReference type="ARBA" id="ARBA00022989"/>
    </source>
</evidence>
<dbReference type="Pfam" id="PF04535">
    <property type="entry name" value="CASP_dom"/>
    <property type="match status" value="1"/>
</dbReference>
<evidence type="ECO:0000256" key="2">
    <source>
        <dbReference type="ARBA" id="ARBA00007651"/>
    </source>
</evidence>
<dbReference type="PANTHER" id="PTHR33573:SF57">
    <property type="entry name" value="CASP-LIKE PROTEIN 4B1"/>
    <property type="match status" value="1"/>
</dbReference>
<keyword evidence="11" id="KW-1185">Reference proteome</keyword>
<comment type="subunit">
    <text evidence="3 8">Homodimer and heterodimers.</text>
</comment>
<proteinExistence type="inferred from homology"/>
<comment type="subcellular location">
    <subcellularLocation>
        <location evidence="1 8">Cell membrane</location>
        <topology evidence="1 8">Multi-pass membrane protein</topology>
    </subcellularLocation>
</comment>
<gene>
    <name evidence="12" type="primary">LOC120273261</name>
</gene>
<dbReference type="PANTHER" id="PTHR33573">
    <property type="entry name" value="CASP-LIKE PROTEIN 4A4"/>
    <property type="match status" value="1"/>
</dbReference>
<evidence type="ECO:0000256" key="8">
    <source>
        <dbReference type="RuleBase" id="RU361233"/>
    </source>
</evidence>
<keyword evidence="4 8" id="KW-1003">Cell membrane</keyword>
<protein>
    <recommendedName>
        <fullName evidence="8">CASP-like protein</fullName>
    </recommendedName>
</protein>
<dbReference type="Proteomes" id="UP001515500">
    <property type="component" value="Chromosome 12"/>
</dbReference>
<sequence>SLARKQTNDTTNTSSDPNGLAPRSQAPSFRRRRPREPRRRPREPSSADPAVTSVVRRWRREDLTEKAGLILRGLGTLFSVLAFVVMASNKHGDWQDFDKYEEYRYLVAISVLAFLYSAAQLGRQVHRFSSGKDLLSPRTSVFVDFGGDQIIAYLLISATSAAIPMTNRMRQGADNLFTDASSAAISMAFFAFVALALSAMLSGYKLSKQTYI</sequence>
<dbReference type="GO" id="GO:0005886">
    <property type="term" value="C:plasma membrane"/>
    <property type="evidence" value="ECO:0007669"/>
    <property type="project" value="UniProtKB-SubCell"/>
</dbReference>
<evidence type="ECO:0000313" key="11">
    <source>
        <dbReference type="Proteomes" id="UP001515500"/>
    </source>
</evidence>
<feature type="transmembrane region" description="Helical" evidence="8">
    <location>
        <begin position="69"/>
        <end position="88"/>
    </location>
</feature>
<accession>A0AB40C9N2</accession>
<evidence type="ECO:0000259" key="10">
    <source>
        <dbReference type="Pfam" id="PF04535"/>
    </source>
</evidence>
<evidence type="ECO:0000256" key="5">
    <source>
        <dbReference type="ARBA" id="ARBA00022692"/>
    </source>
</evidence>
<feature type="compositionally biased region" description="Low complexity" evidence="9">
    <location>
        <begin position="8"/>
        <end position="28"/>
    </location>
</feature>
<dbReference type="RefSeq" id="XP_039135823.1">
    <property type="nucleotide sequence ID" value="XM_039279889.1"/>
</dbReference>
<reference evidence="12" key="1">
    <citation type="submission" date="2025-08" db="UniProtKB">
        <authorList>
            <consortium name="RefSeq"/>
        </authorList>
    </citation>
    <scope>IDENTIFICATION</scope>
</reference>
<feature type="transmembrane region" description="Helical" evidence="8">
    <location>
        <begin position="103"/>
        <end position="121"/>
    </location>
</feature>
<keyword evidence="5 8" id="KW-0812">Transmembrane</keyword>
<feature type="compositionally biased region" description="Basic residues" evidence="9">
    <location>
        <begin position="29"/>
        <end position="41"/>
    </location>
</feature>
<dbReference type="InterPro" id="IPR006702">
    <property type="entry name" value="CASP_dom"/>
</dbReference>
<feature type="transmembrane region" description="Helical" evidence="8">
    <location>
        <begin position="141"/>
        <end position="163"/>
    </location>
</feature>
<name>A0AB40C9N2_DIOCR</name>